<dbReference type="Gene3D" id="3.90.1590.10">
    <property type="entry name" value="glutathione-dependent formaldehyde- activating enzyme (gfa)"/>
    <property type="match status" value="2"/>
</dbReference>
<gene>
    <name evidence="7" type="ORF">K491DRAFT_594416</name>
</gene>
<sequence>MSSETRTFTAHCLCKSSTLSFTIPTTSQPLPTHFCHCSICRRTHGTLAAIHSPIPVPETARPLLDTMTAYASSERVVRYFCSICGAHMLDKSRASDVEGEGEGEGWIWNVATSLVDAEEGVWQFTQHINVGSTVDGGLATWLPEIKSSKLATWNGNEGNETQHPSGDWVAPARSSPGPSSGEDTSEVQTLHAHCHCNGISFSIQRPRSTRVFENMPSSLTPNDKTKWYASNCVCTSCRLCSSSAIFSWAFPSIDHITLSDGSAYPPTHVFGTIKKYCSSPGVTRTFCGKCGAVVAYACDERPGMVDVAVGLLDAEEGVRAEGWLEWRVGRCGFEEDCGWEGVLGGLKMGMRGWAERDGG</sequence>
<evidence type="ECO:0000256" key="2">
    <source>
        <dbReference type="ARBA" id="ARBA00022723"/>
    </source>
</evidence>
<evidence type="ECO:0000313" key="8">
    <source>
        <dbReference type="Proteomes" id="UP000799324"/>
    </source>
</evidence>
<dbReference type="AlphaFoldDB" id="A0A6A6TER5"/>
<evidence type="ECO:0000256" key="5">
    <source>
        <dbReference type="SAM" id="MobiDB-lite"/>
    </source>
</evidence>
<keyword evidence="8" id="KW-1185">Reference proteome</keyword>
<keyword evidence="3" id="KW-0862">Zinc</keyword>
<accession>A0A6A6TER5</accession>
<dbReference type="SUPFAM" id="SSF51316">
    <property type="entry name" value="Mss4-like"/>
    <property type="match status" value="2"/>
</dbReference>
<dbReference type="OrthoDB" id="5422068at2759"/>
<dbReference type="Proteomes" id="UP000799324">
    <property type="component" value="Unassembled WGS sequence"/>
</dbReference>
<evidence type="ECO:0000256" key="1">
    <source>
        <dbReference type="ARBA" id="ARBA00005495"/>
    </source>
</evidence>
<protein>
    <recommendedName>
        <fullName evidence="6">CENP-V/GFA domain-containing protein</fullName>
    </recommendedName>
</protein>
<keyword evidence="4" id="KW-0456">Lyase</keyword>
<feature type="domain" description="CENP-V/GFA" evidence="6">
    <location>
        <begin position="190"/>
        <end position="327"/>
    </location>
</feature>
<dbReference type="PANTHER" id="PTHR33337:SF31">
    <property type="entry name" value="DUF636 DOMAIN PROTEIN (AFU_ORTHOLOGUE AFUA_2G12650)"/>
    <property type="match status" value="1"/>
</dbReference>
<feature type="region of interest" description="Disordered" evidence="5">
    <location>
        <begin position="152"/>
        <end position="185"/>
    </location>
</feature>
<dbReference type="PANTHER" id="PTHR33337">
    <property type="entry name" value="GFA DOMAIN-CONTAINING PROTEIN"/>
    <property type="match status" value="1"/>
</dbReference>
<evidence type="ECO:0000259" key="6">
    <source>
        <dbReference type="PROSITE" id="PS51891"/>
    </source>
</evidence>
<keyword evidence="2" id="KW-0479">Metal-binding</keyword>
<dbReference type="Pfam" id="PF04828">
    <property type="entry name" value="GFA"/>
    <property type="match status" value="2"/>
</dbReference>
<name>A0A6A6TER5_9PLEO</name>
<dbReference type="InterPro" id="IPR006913">
    <property type="entry name" value="CENP-V/GFA"/>
</dbReference>
<dbReference type="PROSITE" id="PS51891">
    <property type="entry name" value="CENP_V_GFA"/>
    <property type="match status" value="2"/>
</dbReference>
<dbReference type="InterPro" id="IPR011057">
    <property type="entry name" value="Mss4-like_sf"/>
</dbReference>
<evidence type="ECO:0000256" key="3">
    <source>
        <dbReference type="ARBA" id="ARBA00022833"/>
    </source>
</evidence>
<feature type="compositionally biased region" description="Polar residues" evidence="5">
    <location>
        <begin position="152"/>
        <end position="164"/>
    </location>
</feature>
<evidence type="ECO:0000256" key="4">
    <source>
        <dbReference type="ARBA" id="ARBA00023239"/>
    </source>
</evidence>
<proteinExistence type="inferred from homology"/>
<feature type="domain" description="CENP-V/GFA" evidence="6">
    <location>
        <begin position="8"/>
        <end position="123"/>
    </location>
</feature>
<reference evidence="7" key="1">
    <citation type="journal article" date="2020" name="Stud. Mycol.">
        <title>101 Dothideomycetes genomes: a test case for predicting lifestyles and emergence of pathogens.</title>
        <authorList>
            <person name="Haridas S."/>
            <person name="Albert R."/>
            <person name="Binder M."/>
            <person name="Bloem J."/>
            <person name="Labutti K."/>
            <person name="Salamov A."/>
            <person name="Andreopoulos B."/>
            <person name="Baker S."/>
            <person name="Barry K."/>
            <person name="Bills G."/>
            <person name="Bluhm B."/>
            <person name="Cannon C."/>
            <person name="Castanera R."/>
            <person name="Culley D."/>
            <person name="Daum C."/>
            <person name="Ezra D."/>
            <person name="Gonzalez J."/>
            <person name="Henrissat B."/>
            <person name="Kuo A."/>
            <person name="Liang C."/>
            <person name="Lipzen A."/>
            <person name="Lutzoni F."/>
            <person name="Magnuson J."/>
            <person name="Mondo S."/>
            <person name="Nolan M."/>
            <person name="Ohm R."/>
            <person name="Pangilinan J."/>
            <person name="Park H.-J."/>
            <person name="Ramirez L."/>
            <person name="Alfaro M."/>
            <person name="Sun H."/>
            <person name="Tritt A."/>
            <person name="Yoshinaga Y."/>
            <person name="Zwiers L.-H."/>
            <person name="Turgeon B."/>
            <person name="Goodwin S."/>
            <person name="Spatafora J."/>
            <person name="Crous P."/>
            <person name="Grigoriev I."/>
        </authorList>
    </citation>
    <scope>NUCLEOTIDE SEQUENCE</scope>
    <source>
        <strain evidence="7">CBS 122681</strain>
    </source>
</reference>
<comment type="similarity">
    <text evidence="1">Belongs to the Gfa family.</text>
</comment>
<dbReference type="EMBL" id="MU004322">
    <property type="protein sequence ID" value="KAF2657747.1"/>
    <property type="molecule type" value="Genomic_DNA"/>
</dbReference>
<dbReference type="GO" id="GO:0046872">
    <property type="term" value="F:metal ion binding"/>
    <property type="evidence" value="ECO:0007669"/>
    <property type="project" value="UniProtKB-KW"/>
</dbReference>
<dbReference type="GO" id="GO:0016846">
    <property type="term" value="F:carbon-sulfur lyase activity"/>
    <property type="evidence" value="ECO:0007669"/>
    <property type="project" value="InterPro"/>
</dbReference>
<organism evidence="7 8">
    <name type="scientific">Lophiostoma macrostomum CBS 122681</name>
    <dbReference type="NCBI Taxonomy" id="1314788"/>
    <lineage>
        <taxon>Eukaryota</taxon>
        <taxon>Fungi</taxon>
        <taxon>Dikarya</taxon>
        <taxon>Ascomycota</taxon>
        <taxon>Pezizomycotina</taxon>
        <taxon>Dothideomycetes</taxon>
        <taxon>Pleosporomycetidae</taxon>
        <taxon>Pleosporales</taxon>
        <taxon>Lophiostomataceae</taxon>
        <taxon>Lophiostoma</taxon>
    </lineage>
</organism>
<evidence type="ECO:0000313" key="7">
    <source>
        <dbReference type="EMBL" id="KAF2657747.1"/>
    </source>
</evidence>